<keyword evidence="6" id="KW-1185">Reference proteome</keyword>
<dbReference type="SUPFAM" id="SSF53474">
    <property type="entry name" value="alpha/beta-Hydrolases"/>
    <property type="match status" value="1"/>
</dbReference>
<sequence length="319" mass="35324">QEKAEQVKLLLELTPQDMRKMFKVQRTQLDSKLKPTDFEQPAKIIDSSFKGPESDIPIRVYTPEGTVLTLSTDTKRPVMLLIVNLITGSGPFPAIVFYHGGGWIFGDIPGYDSFCRAMCVATEAVVISVDYRLASEFKFPAAVHDTYGALVHCYENPETYNIDRNRVAVAGDSAGGNLAAATTLMSREHQGPAIKFQCLIYPAVDIPRFFTEAYVDSPMLPYFADAYLNSREEAANIYASPLKAVLTGLPPCFLLTCQSDPLLEEGKDYVKKLQESGVPCEYYNVDGLDHGFVDDNKHRDPKVAPHQDAVFAALKKGLQ</sequence>
<reference evidence="5" key="1">
    <citation type="submission" date="2020-12" db="EMBL/GenBank/DDBJ databases">
        <title>Metabolic potential, ecology and presence of endohyphal bacteria is reflected in genomic diversity of Mucoromycotina.</title>
        <authorList>
            <person name="Muszewska A."/>
            <person name="Okrasinska A."/>
            <person name="Steczkiewicz K."/>
            <person name="Drgas O."/>
            <person name="Orlowska M."/>
            <person name="Perlinska-Lenart U."/>
            <person name="Aleksandrzak-Piekarczyk T."/>
            <person name="Szatraj K."/>
            <person name="Zielenkiewicz U."/>
            <person name="Pilsyk S."/>
            <person name="Malc E."/>
            <person name="Mieczkowski P."/>
            <person name="Kruszewska J.S."/>
            <person name="Biernat P."/>
            <person name="Pawlowska J."/>
        </authorList>
    </citation>
    <scope>NUCLEOTIDE SEQUENCE</scope>
    <source>
        <strain evidence="5">WA0000051536</strain>
    </source>
</reference>
<comment type="caution">
    <text evidence="5">The sequence shown here is derived from an EMBL/GenBank/DDBJ whole genome shotgun (WGS) entry which is preliminary data.</text>
</comment>
<dbReference type="InterPro" id="IPR029058">
    <property type="entry name" value="AB_hydrolase_fold"/>
</dbReference>
<dbReference type="InterPro" id="IPR033140">
    <property type="entry name" value="Lipase_GDXG_put_SER_AS"/>
</dbReference>
<evidence type="ECO:0000259" key="4">
    <source>
        <dbReference type="Pfam" id="PF07859"/>
    </source>
</evidence>
<dbReference type="InterPro" id="IPR013094">
    <property type="entry name" value="AB_hydrolase_3"/>
</dbReference>
<evidence type="ECO:0000256" key="1">
    <source>
        <dbReference type="ARBA" id="ARBA00010515"/>
    </source>
</evidence>
<feature type="domain" description="Alpha/beta hydrolase fold-3" evidence="4">
    <location>
        <begin position="95"/>
        <end position="293"/>
    </location>
</feature>
<dbReference type="Gene3D" id="3.40.50.1820">
    <property type="entry name" value="alpha/beta hydrolase"/>
    <property type="match status" value="1"/>
</dbReference>
<dbReference type="InterPro" id="IPR050300">
    <property type="entry name" value="GDXG_lipolytic_enzyme"/>
</dbReference>
<dbReference type="Pfam" id="PF07859">
    <property type="entry name" value="Abhydrolase_3"/>
    <property type="match status" value="1"/>
</dbReference>
<gene>
    <name evidence="5" type="ORF">INT44_000846</name>
</gene>
<organism evidence="5 6">
    <name type="scientific">Umbelopsis vinacea</name>
    <dbReference type="NCBI Taxonomy" id="44442"/>
    <lineage>
        <taxon>Eukaryota</taxon>
        <taxon>Fungi</taxon>
        <taxon>Fungi incertae sedis</taxon>
        <taxon>Mucoromycota</taxon>
        <taxon>Mucoromycotina</taxon>
        <taxon>Umbelopsidomycetes</taxon>
        <taxon>Umbelopsidales</taxon>
        <taxon>Umbelopsidaceae</taxon>
        <taxon>Umbelopsis</taxon>
    </lineage>
</organism>
<dbReference type="PANTHER" id="PTHR48081">
    <property type="entry name" value="AB HYDROLASE SUPERFAMILY PROTEIN C4A8.06C"/>
    <property type="match status" value="1"/>
</dbReference>
<feature type="non-terminal residue" evidence="5">
    <location>
        <position position="1"/>
    </location>
</feature>
<proteinExistence type="inferred from homology"/>
<evidence type="ECO:0000256" key="2">
    <source>
        <dbReference type="ARBA" id="ARBA00022801"/>
    </source>
</evidence>
<dbReference type="OrthoDB" id="408631at2759"/>
<keyword evidence="2" id="KW-0378">Hydrolase</keyword>
<feature type="active site" evidence="3">
    <location>
        <position position="173"/>
    </location>
</feature>
<accession>A0A8H7Q9N2</accession>
<dbReference type="EMBL" id="JAEPRA010000002">
    <property type="protein sequence ID" value="KAG2188095.1"/>
    <property type="molecule type" value="Genomic_DNA"/>
</dbReference>
<protein>
    <recommendedName>
        <fullName evidence="4">Alpha/beta hydrolase fold-3 domain-containing protein</fullName>
    </recommendedName>
</protein>
<evidence type="ECO:0000313" key="5">
    <source>
        <dbReference type="EMBL" id="KAG2188095.1"/>
    </source>
</evidence>
<dbReference type="GO" id="GO:0016787">
    <property type="term" value="F:hydrolase activity"/>
    <property type="evidence" value="ECO:0007669"/>
    <property type="project" value="UniProtKB-KW"/>
</dbReference>
<dbReference type="PANTHER" id="PTHR48081:SF8">
    <property type="entry name" value="ALPHA_BETA HYDROLASE FOLD-3 DOMAIN-CONTAINING PROTEIN-RELATED"/>
    <property type="match status" value="1"/>
</dbReference>
<comment type="similarity">
    <text evidence="1">Belongs to the 'GDXG' lipolytic enzyme family.</text>
</comment>
<name>A0A8H7Q9N2_9FUNG</name>
<evidence type="ECO:0000313" key="6">
    <source>
        <dbReference type="Proteomes" id="UP000612746"/>
    </source>
</evidence>
<dbReference type="Proteomes" id="UP000612746">
    <property type="component" value="Unassembled WGS sequence"/>
</dbReference>
<dbReference type="AlphaFoldDB" id="A0A8H7Q9N2"/>
<evidence type="ECO:0000256" key="3">
    <source>
        <dbReference type="PROSITE-ProRule" id="PRU10038"/>
    </source>
</evidence>
<dbReference type="PROSITE" id="PS01174">
    <property type="entry name" value="LIPASE_GDXG_SER"/>
    <property type="match status" value="1"/>
</dbReference>